<comment type="caution">
    <text evidence="2">The sequence shown here is derived from an EMBL/GenBank/DDBJ whole genome shotgun (WGS) entry which is preliminary data.</text>
</comment>
<sequence>MRGIVSLPAFILFCSFVGFTGFAVESGITRAEAVFMTGSVWALPAMVLLVTSALGSAALPAAFLTVTLSSIRLMPMVAALIPEIRTRKTRTIALLAVSHFIAVTSWVFTMERIAKVPPEHRVKFFAGFGMTLTSCNMMIVGFGYNLVGALPPLAAGTLFFLTPIYFITSIWASARDMSVYIAMIVGVVLAPVFHQVAPEFDILYTGIVGGTIAFGIERLIRVRQANASARTDEPGRVEP</sequence>
<evidence type="ECO:0000313" key="3">
    <source>
        <dbReference type="Proteomes" id="UP000295131"/>
    </source>
</evidence>
<accession>A0A4R5PKW9</accession>
<keyword evidence="3" id="KW-1185">Reference proteome</keyword>
<dbReference type="EMBL" id="SMSI01000002">
    <property type="protein sequence ID" value="TDH36370.1"/>
    <property type="molecule type" value="Genomic_DNA"/>
</dbReference>
<dbReference type="Proteomes" id="UP000295131">
    <property type="component" value="Unassembled WGS sequence"/>
</dbReference>
<feature type="transmembrane region" description="Helical" evidence="1">
    <location>
        <begin position="33"/>
        <end position="54"/>
    </location>
</feature>
<keyword evidence="1" id="KW-0812">Transmembrane</keyword>
<dbReference type="Pfam" id="PF03591">
    <property type="entry name" value="AzlC"/>
    <property type="match status" value="1"/>
</dbReference>
<keyword evidence="1" id="KW-1133">Transmembrane helix</keyword>
<feature type="transmembrane region" description="Helical" evidence="1">
    <location>
        <begin position="202"/>
        <end position="220"/>
    </location>
</feature>
<dbReference type="AlphaFoldDB" id="A0A4R5PKW9"/>
<dbReference type="InterPro" id="IPR011606">
    <property type="entry name" value="Brnchd-chn_aa_trnsp_permease"/>
</dbReference>
<keyword evidence="1" id="KW-0472">Membrane</keyword>
<proteinExistence type="predicted"/>
<gene>
    <name evidence="2" type="ORF">E2A64_12845</name>
</gene>
<dbReference type="OrthoDB" id="7675159at2"/>
<feature type="transmembrane region" description="Helical" evidence="1">
    <location>
        <begin position="179"/>
        <end position="196"/>
    </location>
</feature>
<evidence type="ECO:0000313" key="2">
    <source>
        <dbReference type="EMBL" id="TDH36370.1"/>
    </source>
</evidence>
<feature type="transmembrane region" description="Helical" evidence="1">
    <location>
        <begin position="153"/>
        <end position="172"/>
    </location>
</feature>
<feature type="transmembrane region" description="Helical" evidence="1">
    <location>
        <begin position="122"/>
        <end position="147"/>
    </location>
</feature>
<name>A0A4R5PKW9_9HYPH</name>
<protein>
    <submittedName>
        <fullName evidence="2">Branched-chain amino acid ABC transporter permease</fullName>
    </submittedName>
</protein>
<feature type="transmembrane region" description="Helical" evidence="1">
    <location>
        <begin position="61"/>
        <end position="80"/>
    </location>
</feature>
<evidence type="ECO:0000256" key="1">
    <source>
        <dbReference type="SAM" id="Phobius"/>
    </source>
</evidence>
<reference evidence="2 3" key="1">
    <citation type="journal article" date="2013" name="Int. J. Syst. Evol. Microbiol.">
        <title>Hoeflea suaedae sp. nov., an endophytic bacterium isolated from the root of the halophyte Suaeda maritima.</title>
        <authorList>
            <person name="Chung E.J."/>
            <person name="Park J.A."/>
            <person name="Pramanik P."/>
            <person name="Bibi F."/>
            <person name="Jeon C.O."/>
            <person name="Chung Y.R."/>
        </authorList>
    </citation>
    <scope>NUCLEOTIDE SEQUENCE [LARGE SCALE GENOMIC DNA]</scope>
    <source>
        <strain evidence="2 3">YC6898</strain>
    </source>
</reference>
<organism evidence="2 3">
    <name type="scientific">Pseudohoeflea suaedae</name>
    <dbReference type="NCBI Taxonomy" id="877384"/>
    <lineage>
        <taxon>Bacteria</taxon>
        <taxon>Pseudomonadati</taxon>
        <taxon>Pseudomonadota</taxon>
        <taxon>Alphaproteobacteria</taxon>
        <taxon>Hyphomicrobiales</taxon>
        <taxon>Rhizobiaceae</taxon>
        <taxon>Pseudohoeflea</taxon>
    </lineage>
</organism>